<sequence length="34" mass="4114">MTFTREECMMNKQQRVYIDGKIYVARGNGYVRVR</sequence>
<evidence type="ECO:0000313" key="1">
    <source>
        <dbReference type="EMBL" id="AOT27723.1"/>
    </source>
</evidence>
<reference evidence="2" key="1">
    <citation type="submission" date="2016-07" db="EMBL/GenBank/DDBJ databases">
        <authorList>
            <person name="Florea S."/>
            <person name="Webb J.S."/>
            <person name="Jaromczyk J."/>
            <person name="Schardl C.L."/>
        </authorList>
    </citation>
    <scope>NUCLEOTIDE SEQUENCE [LARGE SCALE GENOMIC DNA]</scope>
</reference>
<proteinExistence type="predicted"/>
<protein>
    <submittedName>
        <fullName evidence="1">Uncharacterized protein</fullName>
    </submittedName>
</protein>
<name>A0A1D8EZN8_9CAUD</name>
<dbReference type="EMBL" id="KX619650">
    <property type="protein sequence ID" value="AOT27723.1"/>
    <property type="molecule type" value="Genomic_DNA"/>
</dbReference>
<evidence type="ECO:0000313" key="2">
    <source>
        <dbReference type="Proteomes" id="UP000223395"/>
    </source>
</evidence>
<accession>A0A1D8EZN8</accession>
<gene>
    <name evidence="1" type="ORF">SEA_JERM_95</name>
</gene>
<dbReference type="Proteomes" id="UP000223395">
    <property type="component" value="Segment"/>
</dbReference>
<organism evidence="1 2">
    <name type="scientific">Mycobacterium phage Jerm</name>
    <dbReference type="NCBI Taxonomy" id="1897503"/>
    <lineage>
        <taxon>Viruses</taxon>
        <taxon>Duplodnaviria</taxon>
        <taxon>Heunggongvirae</taxon>
        <taxon>Uroviricota</taxon>
        <taxon>Caudoviricetes</taxon>
        <taxon>Turbidovirus</taxon>
        <taxon>Turbidovirus turbido</taxon>
    </lineage>
</organism>